<reference evidence="2 3" key="2">
    <citation type="submission" date="2024-02" db="EMBL/GenBank/DDBJ databases">
        <title>The Genome Sequence of Enterococcus sp. DIV0159.</title>
        <authorList>
            <person name="Earl A."/>
            <person name="Manson A."/>
            <person name="Gilmore M."/>
            <person name="Sanders J."/>
            <person name="Shea T."/>
            <person name="Howe W."/>
            <person name="Livny J."/>
            <person name="Cuomo C."/>
            <person name="Neafsey D."/>
            <person name="Birren B."/>
        </authorList>
    </citation>
    <scope>NUCLEOTIDE SEQUENCE [LARGE SCALE GENOMIC DNA]</scope>
    <source>
        <strain evidence="2 3">665A</strain>
    </source>
</reference>
<evidence type="ECO:0000313" key="3">
    <source>
        <dbReference type="Proteomes" id="UP000664357"/>
    </source>
</evidence>
<feature type="domain" description="ORF6C" evidence="1">
    <location>
        <begin position="119"/>
        <end position="225"/>
    </location>
</feature>
<name>A0ABV0EWB9_9ENTE</name>
<organism evidence="2 3">
    <name type="scientific">Candidatus Enterococcus ferrettii</name>
    <dbReference type="NCBI Taxonomy" id="2815324"/>
    <lineage>
        <taxon>Bacteria</taxon>
        <taxon>Bacillati</taxon>
        <taxon>Bacillota</taxon>
        <taxon>Bacilli</taxon>
        <taxon>Lactobacillales</taxon>
        <taxon>Enterococcaceae</taxon>
        <taxon>Enterococcus</taxon>
    </lineage>
</organism>
<gene>
    <name evidence="2" type="ORF">JZO67_004934</name>
</gene>
<keyword evidence="3" id="KW-1185">Reference proteome</keyword>
<dbReference type="RefSeq" id="WP_207704420.1">
    <property type="nucleotide sequence ID" value="NZ_JAFREL020000006.1"/>
</dbReference>
<dbReference type="InterPro" id="IPR018878">
    <property type="entry name" value="ORF6C_dom"/>
</dbReference>
<dbReference type="Pfam" id="PF10552">
    <property type="entry name" value="ORF6C"/>
    <property type="match status" value="1"/>
</dbReference>
<sequence>MTSLVILRDRQAVTTSLQVAEAFDKKHKDVLEAIDNKIQSAEISAHYQNMFVEGEYKDSRSRSQRMYYMNRDGFSFIAFGFTGSKADEFKLKYIRSFNKMEEHIKKQQLKLSDSPREKLRLMFEFQEEVADRVEAVESDVEYLKDNQLLTEPDYRTISTMVRNKIRIICTQQHLNSKAKTELFKDLNSSIKRITGAAARNRIKAKQFDEVVKFINNWMPSTATMTIIDQMDLLEDE</sequence>
<dbReference type="Proteomes" id="UP000664357">
    <property type="component" value="Unassembled WGS sequence"/>
</dbReference>
<dbReference type="Pfam" id="PF09669">
    <property type="entry name" value="Phage_pRha"/>
    <property type="match status" value="1"/>
</dbReference>
<dbReference type="NCBIfam" id="TIGR02681">
    <property type="entry name" value="phage_pRha"/>
    <property type="match status" value="1"/>
</dbReference>
<comment type="caution">
    <text evidence="2">The sequence shown here is derived from an EMBL/GenBank/DDBJ whole genome shotgun (WGS) entry which is preliminary data.</text>
</comment>
<protein>
    <recommendedName>
        <fullName evidence="1">ORF6C domain-containing protein</fullName>
    </recommendedName>
</protein>
<evidence type="ECO:0000259" key="1">
    <source>
        <dbReference type="Pfam" id="PF10552"/>
    </source>
</evidence>
<reference evidence="2 3" key="1">
    <citation type="submission" date="2021-03" db="EMBL/GenBank/DDBJ databases">
        <authorList>
            <person name="Gilmore M.S."/>
            <person name="Schwartzman J."/>
            <person name="Van Tyne D."/>
            <person name="Martin M."/>
            <person name="Earl A.M."/>
            <person name="Manson A.L."/>
            <person name="Straub T."/>
            <person name="Salamzade R."/>
            <person name="Saavedra J."/>
            <person name="Lebreton F."/>
            <person name="Prichula J."/>
            <person name="Schaufler K."/>
            <person name="Gaca A."/>
            <person name="Sgardioli B."/>
            <person name="Wagenaar J."/>
            <person name="Strong T."/>
        </authorList>
    </citation>
    <scope>NUCLEOTIDE SEQUENCE [LARGE SCALE GENOMIC DNA]</scope>
    <source>
        <strain evidence="2 3">665A</strain>
    </source>
</reference>
<proteinExistence type="predicted"/>
<dbReference type="InterPro" id="IPR014054">
    <property type="entry name" value="Phage_regulatory_Rha"/>
</dbReference>
<accession>A0ABV0EWB9</accession>
<dbReference type="EMBL" id="JAFREL020000006">
    <property type="protein sequence ID" value="MEO1772951.1"/>
    <property type="molecule type" value="Genomic_DNA"/>
</dbReference>
<evidence type="ECO:0000313" key="2">
    <source>
        <dbReference type="EMBL" id="MEO1772951.1"/>
    </source>
</evidence>